<keyword evidence="2" id="KW-1185">Reference proteome</keyword>
<protein>
    <submittedName>
        <fullName evidence="1">Uncharacterized protein</fullName>
    </submittedName>
</protein>
<dbReference type="AlphaFoldDB" id="A0A160FN72"/>
<dbReference type="Pfam" id="PF22397">
    <property type="entry name" value="NADAR-DarT1"/>
    <property type="match status" value="1"/>
</dbReference>
<evidence type="ECO:0000313" key="2">
    <source>
        <dbReference type="Proteomes" id="UP000076852"/>
    </source>
</evidence>
<dbReference type="STRING" id="1804984.AYM40_16100"/>
<dbReference type="KEGG" id="buz:AYM40_16100"/>
<dbReference type="EMBL" id="CP014578">
    <property type="protein sequence ID" value="ANB73708.1"/>
    <property type="molecule type" value="Genomic_DNA"/>
</dbReference>
<organism evidence="1 2">
    <name type="scientific">Paraburkholderia phytofirmans OLGA172</name>
    <dbReference type="NCBI Taxonomy" id="1417228"/>
    <lineage>
        <taxon>Bacteria</taxon>
        <taxon>Pseudomonadati</taxon>
        <taxon>Pseudomonadota</taxon>
        <taxon>Betaproteobacteria</taxon>
        <taxon>Burkholderiales</taxon>
        <taxon>Burkholderiaceae</taxon>
        <taxon>Paraburkholderia</taxon>
    </lineage>
</organism>
<accession>A0A160FN72</accession>
<reference evidence="1 2" key="1">
    <citation type="journal article" date="2016" name="Gene">
        <title>PacBio SMRT assembly of a complex multi-replicon genome reveals chlorocatechol degradative operon in a region of genome plasticity.</title>
        <authorList>
            <person name="Ricker N."/>
            <person name="Shen S.Y."/>
            <person name="Goordial J."/>
            <person name="Jin S."/>
            <person name="Fulthorpe R.R."/>
        </authorList>
    </citation>
    <scope>NUCLEOTIDE SEQUENCE [LARGE SCALE GENOMIC DNA]</scope>
    <source>
        <strain evidence="1 2">OLGA172</strain>
    </source>
</reference>
<name>A0A160FN72_9BURK</name>
<dbReference type="InterPro" id="IPR053913">
    <property type="entry name" value="NADAR-DarT1"/>
</dbReference>
<dbReference type="OrthoDB" id="3255715at2"/>
<evidence type="ECO:0000313" key="1">
    <source>
        <dbReference type="EMBL" id="ANB73708.1"/>
    </source>
</evidence>
<proteinExistence type="predicted"/>
<dbReference type="Proteomes" id="UP000076852">
    <property type="component" value="Chromosome 1"/>
</dbReference>
<gene>
    <name evidence="1" type="ORF">AYM40_16100</name>
</gene>
<dbReference type="RefSeq" id="WP_063497081.1">
    <property type="nucleotide sequence ID" value="NZ_CP014578.1"/>
</dbReference>
<sequence>MAERPIFTPSLSGPLLVSTHHIEFQWSPGMAKSQAQKSIDSLHAQAKKLLHVDSVLEISSKSKDDDGVRLSAFNLMIKTVRYEREFSLECAYQSSKVFERGGPFKDLLKARSIDAKRDPRLNEHGRLIKFQFFGTDWPLEPRTAFYDWLYINALHKQPELAEVVLAYRAFSDIAFNPERSINCQAYAAALYVSMHERGLLTESVLRNQDEYLSVINTGAVNNAHENTGLNHPLRFE</sequence>